<proteinExistence type="predicted"/>
<organism evidence="1 2">
    <name type="scientific">Frankia alni (strain DSM 45986 / CECT 9034 / ACN14a)</name>
    <dbReference type="NCBI Taxonomy" id="326424"/>
    <lineage>
        <taxon>Bacteria</taxon>
        <taxon>Bacillati</taxon>
        <taxon>Actinomycetota</taxon>
        <taxon>Actinomycetes</taxon>
        <taxon>Frankiales</taxon>
        <taxon>Frankiaceae</taxon>
        <taxon>Frankia</taxon>
    </lineage>
</organism>
<accession>Q0REM9</accession>
<dbReference type="AlphaFoldDB" id="Q0REM9"/>
<evidence type="ECO:0000313" key="1">
    <source>
        <dbReference type="EMBL" id="CAJ64079.1"/>
    </source>
</evidence>
<gene>
    <name evidence="1" type="ordered locus">FRAAL5446</name>
</gene>
<name>Q0REM9_FRAAA</name>
<dbReference type="STRING" id="326424.FRAAL5446"/>
<dbReference type="Proteomes" id="UP000000657">
    <property type="component" value="Chromosome"/>
</dbReference>
<dbReference type="HOGENOM" id="CLU_1737862_0_0_11"/>
<protein>
    <submittedName>
        <fullName evidence="1">Uncharacterized protein</fullName>
    </submittedName>
</protein>
<reference evidence="1 2" key="1">
    <citation type="journal article" date="2007" name="Genome Res.">
        <title>Genome characteristics of facultatively symbiotic Frankia sp. strains reflect host range and host plant biogeography.</title>
        <authorList>
            <person name="Normand P."/>
            <person name="Lapierre P."/>
            <person name="Tisa L.S."/>
            <person name="Gogarten J.P."/>
            <person name="Alloisio N."/>
            <person name="Bagnarol E."/>
            <person name="Bassi C.A."/>
            <person name="Berry A.M."/>
            <person name="Bickhart D.M."/>
            <person name="Choisne N."/>
            <person name="Couloux A."/>
            <person name="Cournoyer B."/>
            <person name="Cruveiller S."/>
            <person name="Daubin V."/>
            <person name="Demange N."/>
            <person name="Francino M.P."/>
            <person name="Goltsman E."/>
            <person name="Huang Y."/>
            <person name="Kopp O.R."/>
            <person name="Labarre L."/>
            <person name="Lapidus A."/>
            <person name="Lavire C."/>
            <person name="Marechal J."/>
            <person name="Martinez M."/>
            <person name="Mastronunzio J.E."/>
            <person name="Mullin B.C."/>
            <person name="Niemann J."/>
            <person name="Pujic P."/>
            <person name="Rawnsley T."/>
            <person name="Rouy Z."/>
            <person name="Schenowitz C."/>
            <person name="Sellstedt A."/>
            <person name="Tavares F."/>
            <person name="Tomkins J.P."/>
            <person name="Vallenet D."/>
            <person name="Valverde C."/>
            <person name="Wall L.G."/>
            <person name="Wang Y."/>
            <person name="Medigue C."/>
            <person name="Benson D.R."/>
        </authorList>
    </citation>
    <scope>NUCLEOTIDE SEQUENCE [LARGE SCALE GENOMIC DNA]</scope>
    <source>
        <strain evidence="2">DSM 45986 / CECT 9034 / ACN14a</strain>
    </source>
</reference>
<keyword evidence="2" id="KW-1185">Reference proteome</keyword>
<evidence type="ECO:0000313" key="2">
    <source>
        <dbReference type="Proteomes" id="UP000000657"/>
    </source>
</evidence>
<sequence length="150" mass="16030">MVLSDLRAAGAASLAPAAGLFLPELHHRRDIGLDLVQVNGIADLCHGYTQKRAKINEQMTRLAGELLAGILGGKVCDDQTREVLTSHGETRGMLFADAESLMLATLAEGYRLLSADQVERALAVRRGQTSAGFDAIADAMYIDQVAPARL</sequence>
<dbReference type="KEGG" id="fal:FRAAL5446"/>
<dbReference type="OrthoDB" id="3217632at2"/>
<dbReference type="EMBL" id="CT573213">
    <property type="protein sequence ID" value="CAJ64079.1"/>
    <property type="molecule type" value="Genomic_DNA"/>
</dbReference>
<dbReference type="RefSeq" id="WP_011606527.1">
    <property type="nucleotide sequence ID" value="NC_008278.1"/>
</dbReference>